<reference evidence="7 8" key="1">
    <citation type="journal article" date="2019" name="Sci. Rep.">
        <title>Comparative genomics of chytrid fungi reveal insights into the obligate biotrophic and pathogenic lifestyle of Synchytrium endobioticum.</title>
        <authorList>
            <person name="van de Vossenberg B.T.L.H."/>
            <person name="Warris S."/>
            <person name="Nguyen H.D.T."/>
            <person name="van Gent-Pelzer M.P.E."/>
            <person name="Joly D.L."/>
            <person name="van de Geest H.C."/>
            <person name="Bonants P.J.M."/>
            <person name="Smith D.S."/>
            <person name="Levesque C.A."/>
            <person name="van der Lee T.A.J."/>
        </authorList>
    </citation>
    <scope>NUCLEOTIDE SEQUENCE [LARGE SCALE GENOMIC DNA]</scope>
    <source>
        <strain evidence="7 8">LEV6574</strain>
    </source>
</reference>
<dbReference type="EMBL" id="QEAM01000334">
    <property type="protein sequence ID" value="TPX41234.1"/>
    <property type="molecule type" value="Genomic_DNA"/>
</dbReference>
<evidence type="ECO:0000256" key="2">
    <source>
        <dbReference type="ARBA" id="ARBA00022491"/>
    </source>
</evidence>
<evidence type="ECO:0000256" key="5">
    <source>
        <dbReference type="ARBA" id="ARBA00023242"/>
    </source>
</evidence>
<protein>
    <recommendedName>
        <fullName evidence="9">Sds3-like-domain-containing protein</fullName>
    </recommendedName>
</protein>
<accession>A0A507CQ29</accession>
<dbReference type="InterPro" id="IPR013907">
    <property type="entry name" value="Sds3"/>
</dbReference>
<dbReference type="SMART" id="SM01401">
    <property type="entry name" value="Sds3"/>
    <property type="match status" value="1"/>
</dbReference>
<evidence type="ECO:0008006" key="9">
    <source>
        <dbReference type="Google" id="ProtNLM"/>
    </source>
</evidence>
<organism evidence="7 8">
    <name type="scientific">Synchytrium endobioticum</name>
    <dbReference type="NCBI Taxonomy" id="286115"/>
    <lineage>
        <taxon>Eukaryota</taxon>
        <taxon>Fungi</taxon>
        <taxon>Fungi incertae sedis</taxon>
        <taxon>Chytridiomycota</taxon>
        <taxon>Chytridiomycota incertae sedis</taxon>
        <taxon>Chytridiomycetes</taxon>
        <taxon>Synchytriales</taxon>
        <taxon>Synchytriaceae</taxon>
        <taxon>Synchytrium</taxon>
    </lineage>
</organism>
<dbReference type="AlphaFoldDB" id="A0A507CQ29"/>
<evidence type="ECO:0000256" key="3">
    <source>
        <dbReference type="ARBA" id="ARBA00023015"/>
    </source>
</evidence>
<evidence type="ECO:0000256" key="6">
    <source>
        <dbReference type="SAM" id="MobiDB-lite"/>
    </source>
</evidence>
<keyword evidence="2" id="KW-0678">Repressor</keyword>
<comment type="subcellular location">
    <subcellularLocation>
        <location evidence="1">Nucleus</location>
    </subcellularLocation>
</comment>
<gene>
    <name evidence="7" type="ORF">SeLEV6574_g06196</name>
</gene>
<sequence>MLPAGRDCFPMLEVDDGNERYQRVVSPSQHHTISLEISELDIQRRRSPETDSIPVIGTTQESPTASLIAAPSSSNTAMAPSHPSTLISSVNATTAAGSALPQHPSMLAIPISPSYLHPASVSGTAKKMHPHPTGLALPTSNSHSGSSTPIISTGNLASPRGSLSVLASPSSTTGSNGTLSIPYQPLDAWMGPHGSSIPHNQGGIPPAPLLPSSSISAMYSAPPPPHLSNMASYTIPNGSSSDLEPASIYKGAVAGNHIGGYDSLKKTNVVKKLDDCRDEEYEDDKLARKEQRAKDVEERLKRLDQGLYDTKDKTYAELMASIQQELRELNSGEHPDFQKKLVSFEQERDLFVYSAQLQLEYHLECAQLQFESDKEAALEEYKEGRETLGSKLLEVLDERRRKITEDRENFDINAVDNNSEFVRATRKSARQHASKIMDGLEPGGRTTKQPKKKNFVGPNMLLTINEITEDIATIRRMTNSKVRLSARNEGKK</sequence>
<proteinExistence type="predicted"/>
<evidence type="ECO:0000313" key="8">
    <source>
        <dbReference type="Proteomes" id="UP000320475"/>
    </source>
</evidence>
<keyword evidence="5" id="KW-0539">Nucleus</keyword>
<dbReference type="GO" id="GO:0010468">
    <property type="term" value="P:regulation of gene expression"/>
    <property type="evidence" value="ECO:0007669"/>
    <property type="project" value="UniProtKB-ARBA"/>
</dbReference>
<evidence type="ECO:0000256" key="1">
    <source>
        <dbReference type="ARBA" id="ARBA00004123"/>
    </source>
</evidence>
<dbReference type="Pfam" id="PF08598">
    <property type="entry name" value="Sds3"/>
    <property type="match status" value="1"/>
</dbReference>
<comment type="caution">
    <text evidence="7">The sequence shown here is derived from an EMBL/GenBank/DDBJ whole genome shotgun (WGS) entry which is preliminary data.</text>
</comment>
<keyword evidence="3" id="KW-0805">Transcription regulation</keyword>
<evidence type="ECO:0000313" key="7">
    <source>
        <dbReference type="EMBL" id="TPX41234.1"/>
    </source>
</evidence>
<dbReference type="PANTHER" id="PTHR21964">
    <property type="entry name" value="BREAST CANCER METASTASIS-SUPPRESSOR 1"/>
    <property type="match status" value="1"/>
</dbReference>
<dbReference type="Proteomes" id="UP000320475">
    <property type="component" value="Unassembled WGS sequence"/>
</dbReference>
<name>A0A507CQ29_9FUNG</name>
<evidence type="ECO:0000256" key="4">
    <source>
        <dbReference type="ARBA" id="ARBA00023163"/>
    </source>
</evidence>
<feature type="region of interest" description="Disordered" evidence="6">
    <location>
        <begin position="122"/>
        <end position="155"/>
    </location>
</feature>
<keyword evidence="4" id="KW-0804">Transcription</keyword>
<feature type="compositionally biased region" description="Polar residues" evidence="6">
    <location>
        <begin position="138"/>
        <end position="155"/>
    </location>
</feature>
<dbReference type="GO" id="GO:0005654">
    <property type="term" value="C:nucleoplasm"/>
    <property type="evidence" value="ECO:0007669"/>
    <property type="project" value="UniProtKB-ARBA"/>
</dbReference>
<dbReference type="VEuPathDB" id="FungiDB:SeMB42_g05934"/>
<dbReference type="OrthoDB" id="70376at2759"/>